<comment type="caution">
    <text evidence="1">The sequence shown here is derived from an EMBL/GenBank/DDBJ whole genome shotgun (WGS) entry which is preliminary data.</text>
</comment>
<dbReference type="Proteomes" id="UP000284296">
    <property type="component" value="Unassembled WGS sequence"/>
</dbReference>
<organism evidence="1 2">
    <name type="scientific">Agathobacter rectalis</name>
    <dbReference type="NCBI Taxonomy" id="39491"/>
    <lineage>
        <taxon>Bacteria</taxon>
        <taxon>Bacillati</taxon>
        <taxon>Bacillota</taxon>
        <taxon>Clostridia</taxon>
        <taxon>Lachnospirales</taxon>
        <taxon>Lachnospiraceae</taxon>
        <taxon>Agathobacter</taxon>
    </lineage>
</organism>
<dbReference type="SUPFAM" id="SSF160719">
    <property type="entry name" value="gpW/gp25-like"/>
    <property type="match status" value="1"/>
</dbReference>
<dbReference type="RefSeq" id="WP_003500637.1">
    <property type="nucleotide sequence ID" value="NZ_QRXG01000031.1"/>
</dbReference>
<name>A0A412Q0I9_9FIRM</name>
<protein>
    <submittedName>
        <fullName evidence="1">DUF2634 domain-containing protein</fullName>
    </submittedName>
</protein>
<dbReference type="EMBL" id="QRXG01000031">
    <property type="protein sequence ID" value="RGT78879.1"/>
    <property type="molecule type" value="Genomic_DNA"/>
</dbReference>
<dbReference type="Pfam" id="PF10934">
    <property type="entry name" value="Sheath_initiator"/>
    <property type="match status" value="1"/>
</dbReference>
<sequence length="134" mass="15523">MIPSTVGFLDQDFEIETQPSLTYKMDLDGDSVRGLVDEQDAMKQMIFRTLQTERYQYIIYPWYYGIETLDLYGEPVTWVCPELERRISEALAVDERITGVTDFEFDLTVKGVVHAYFTVKTIYGDIKAEKGVKI</sequence>
<accession>A0A412Q0I9</accession>
<reference evidence="1 2" key="1">
    <citation type="submission" date="2018-08" db="EMBL/GenBank/DDBJ databases">
        <title>A genome reference for cultivated species of the human gut microbiota.</title>
        <authorList>
            <person name="Zou Y."/>
            <person name="Xue W."/>
            <person name="Luo G."/>
        </authorList>
    </citation>
    <scope>NUCLEOTIDE SEQUENCE [LARGE SCALE GENOMIC DNA]</scope>
    <source>
        <strain evidence="1 2">AF18-16LB</strain>
    </source>
</reference>
<dbReference type="InterPro" id="IPR020288">
    <property type="entry name" value="Sheath_initiator"/>
</dbReference>
<proteinExistence type="predicted"/>
<dbReference type="GeneID" id="57969955"/>
<dbReference type="AlphaFoldDB" id="A0A412Q0I9"/>
<gene>
    <name evidence="1" type="ORF">DWX06_13735</name>
</gene>
<evidence type="ECO:0000313" key="2">
    <source>
        <dbReference type="Proteomes" id="UP000284296"/>
    </source>
</evidence>
<evidence type="ECO:0000313" key="1">
    <source>
        <dbReference type="EMBL" id="RGT78879.1"/>
    </source>
</evidence>